<feature type="binding site" description="axial binding residue" evidence="7">
    <location>
        <position position="391"/>
    </location>
    <ligand>
        <name>heme</name>
        <dbReference type="ChEBI" id="CHEBI:30413"/>
    </ligand>
    <ligandPart>
        <name>Fe</name>
        <dbReference type="ChEBI" id="CHEBI:18248"/>
    </ligandPart>
</feature>
<comment type="similarity">
    <text evidence="1">Belongs to the cytochrome P450 family.</text>
</comment>
<sequence length="447" mass="49809">MTPLSQIPEAPGALPLLGHGMMIARRPLAFISSLPAHGDLVRIKLGPRPAYVTTTPELTHRVLVTNARDFERGWLFEKASRFLGSGLGTSSGNAHRRQRRMVQPSFHRDRLPAYSAVMRDQARATALRWRPGQVVDMNHAMDELSMSIATRALFSPALGTHVGDVMRRVLPVLTNGVIRRTSLPDWWAAVPTPGNRRFERAVAELRTAIGTSIAAYRRSGTDHGDLMSMLLASRDDTGAGLTDDEVYDQVVTLISAAVETVGAALAWAFYEIAARPPVQRRLHGELDQVLSGRPPGYDQLPRLVYTRRIVNEALRFSAAWLFMRRSIRQVRLGDVDLPAGTEIIYSPHLLHHDPRWFRDPHRFDPDRWAPDGTALKFPRAFVPYAAGPHQCMGNTFAQLEMVTAVAVICGRWVLRVPPGVRARAVARIDVHPDRAPVIVEHRSTDHP</sequence>
<keyword evidence="4" id="KW-0560">Oxidoreductase</keyword>
<keyword evidence="3 7" id="KW-0479">Metal-binding</keyword>
<evidence type="ECO:0000256" key="2">
    <source>
        <dbReference type="ARBA" id="ARBA00022617"/>
    </source>
</evidence>
<dbReference type="InterPro" id="IPR001128">
    <property type="entry name" value="Cyt_P450"/>
</dbReference>
<dbReference type="Proteomes" id="UP000622166">
    <property type="component" value="Unassembled WGS sequence"/>
</dbReference>
<accession>A0A918UGA7</accession>
<dbReference type="InterPro" id="IPR002403">
    <property type="entry name" value="Cyt_P450_E_grp-IV"/>
</dbReference>
<dbReference type="CDD" id="cd11049">
    <property type="entry name" value="CYP170A1-like"/>
    <property type="match status" value="1"/>
</dbReference>
<dbReference type="RefSeq" id="WP_189858001.1">
    <property type="nucleotide sequence ID" value="NZ_BMVW01000003.1"/>
</dbReference>
<dbReference type="SUPFAM" id="SSF48264">
    <property type="entry name" value="Cytochrome P450"/>
    <property type="match status" value="1"/>
</dbReference>
<evidence type="ECO:0000256" key="1">
    <source>
        <dbReference type="ARBA" id="ARBA00010617"/>
    </source>
</evidence>
<evidence type="ECO:0000313" key="8">
    <source>
        <dbReference type="EMBL" id="GGZ03903.1"/>
    </source>
</evidence>
<dbReference type="PANTHER" id="PTHR24291:SF50">
    <property type="entry name" value="BIFUNCTIONAL ALBAFLAVENONE MONOOXYGENASE_TERPENE SYNTHASE"/>
    <property type="match status" value="1"/>
</dbReference>
<evidence type="ECO:0000256" key="3">
    <source>
        <dbReference type="ARBA" id="ARBA00022723"/>
    </source>
</evidence>
<evidence type="ECO:0000256" key="6">
    <source>
        <dbReference type="ARBA" id="ARBA00023033"/>
    </source>
</evidence>
<dbReference type="GO" id="GO:0016705">
    <property type="term" value="F:oxidoreductase activity, acting on paired donors, with incorporation or reduction of molecular oxygen"/>
    <property type="evidence" value="ECO:0007669"/>
    <property type="project" value="InterPro"/>
</dbReference>
<comment type="cofactor">
    <cofactor evidence="7">
        <name>heme</name>
        <dbReference type="ChEBI" id="CHEBI:30413"/>
    </cofactor>
</comment>
<gene>
    <name evidence="8" type="ORF">GCM10010365_23510</name>
</gene>
<reference evidence="8" key="1">
    <citation type="journal article" date="2014" name="Int. J. Syst. Evol. Microbiol.">
        <title>Complete genome sequence of Corynebacterium casei LMG S-19264T (=DSM 44701T), isolated from a smear-ripened cheese.</title>
        <authorList>
            <consortium name="US DOE Joint Genome Institute (JGI-PGF)"/>
            <person name="Walter F."/>
            <person name="Albersmeier A."/>
            <person name="Kalinowski J."/>
            <person name="Ruckert C."/>
        </authorList>
    </citation>
    <scope>NUCLEOTIDE SEQUENCE</scope>
    <source>
        <strain evidence="8">JCM 4815</strain>
    </source>
</reference>
<keyword evidence="5 7" id="KW-0408">Iron</keyword>
<dbReference type="GO" id="GO:0004497">
    <property type="term" value="F:monooxygenase activity"/>
    <property type="evidence" value="ECO:0007669"/>
    <property type="project" value="UniProtKB-KW"/>
</dbReference>
<dbReference type="Pfam" id="PF00067">
    <property type="entry name" value="p450"/>
    <property type="match status" value="1"/>
</dbReference>
<keyword evidence="9" id="KW-1185">Reference proteome</keyword>
<evidence type="ECO:0000256" key="4">
    <source>
        <dbReference type="ARBA" id="ARBA00023002"/>
    </source>
</evidence>
<evidence type="ECO:0000313" key="9">
    <source>
        <dbReference type="Proteomes" id="UP000622166"/>
    </source>
</evidence>
<name>A0A918UGA7_9ACTN</name>
<dbReference type="InterPro" id="IPR036396">
    <property type="entry name" value="Cyt_P450_sf"/>
</dbReference>
<dbReference type="PRINTS" id="PR00385">
    <property type="entry name" value="P450"/>
</dbReference>
<protein>
    <submittedName>
        <fullName evidence="8">Cytochrome P450</fullName>
    </submittedName>
</protein>
<dbReference type="InterPro" id="IPR050196">
    <property type="entry name" value="Cytochrome_P450_Monoox"/>
</dbReference>
<dbReference type="EMBL" id="BMVW01000003">
    <property type="protein sequence ID" value="GGZ03903.1"/>
    <property type="molecule type" value="Genomic_DNA"/>
</dbReference>
<dbReference type="GO" id="GO:0005506">
    <property type="term" value="F:iron ion binding"/>
    <property type="evidence" value="ECO:0007669"/>
    <property type="project" value="InterPro"/>
</dbReference>
<proteinExistence type="inferred from homology"/>
<dbReference type="PRINTS" id="PR00465">
    <property type="entry name" value="EP450IV"/>
</dbReference>
<evidence type="ECO:0000256" key="7">
    <source>
        <dbReference type="PIRSR" id="PIRSR602403-1"/>
    </source>
</evidence>
<dbReference type="Gene3D" id="1.10.630.10">
    <property type="entry name" value="Cytochrome P450"/>
    <property type="match status" value="1"/>
</dbReference>
<evidence type="ECO:0000256" key="5">
    <source>
        <dbReference type="ARBA" id="ARBA00023004"/>
    </source>
</evidence>
<keyword evidence="6" id="KW-0503">Monooxygenase</keyword>
<reference evidence="8" key="2">
    <citation type="submission" date="2020-09" db="EMBL/GenBank/DDBJ databases">
        <authorList>
            <person name="Sun Q."/>
            <person name="Ohkuma M."/>
        </authorList>
    </citation>
    <scope>NUCLEOTIDE SEQUENCE</scope>
    <source>
        <strain evidence="8">JCM 4815</strain>
    </source>
</reference>
<comment type="caution">
    <text evidence="8">The sequence shown here is derived from an EMBL/GenBank/DDBJ whole genome shotgun (WGS) entry which is preliminary data.</text>
</comment>
<dbReference type="GO" id="GO:0020037">
    <property type="term" value="F:heme binding"/>
    <property type="evidence" value="ECO:0007669"/>
    <property type="project" value="InterPro"/>
</dbReference>
<keyword evidence="2 7" id="KW-0349">Heme</keyword>
<dbReference type="AlphaFoldDB" id="A0A918UGA7"/>
<dbReference type="PANTHER" id="PTHR24291">
    <property type="entry name" value="CYTOCHROME P450 FAMILY 4"/>
    <property type="match status" value="1"/>
</dbReference>
<organism evidence="8 9">
    <name type="scientific">Streptomyces poonensis</name>
    <dbReference type="NCBI Taxonomy" id="68255"/>
    <lineage>
        <taxon>Bacteria</taxon>
        <taxon>Bacillati</taxon>
        <taxon>Actinomycetota</taxon>
        <taxon>Actinomycetes</taxon>
        <taxon>Kitasatosporales</taxon>
        <taxon>Streptomycetaceae</taxon>
        <taxon>Streptomyces</taxon>
    </lineage>
</organism>